<dbReference type="SUPFAM" id="SSF52540">
    <property type="entry name" value="P-loop containing nucleoside triphosphate hydrolases"/>
    <property type="match status" value="2"/>
</dbReference>
<dbReference type="InterPro" id="IPR001650">
    <property type="entry name" value="Helicase_C-like"/>
</dbReference>
<dbReference type="AlphaFoldDB" id="A0A135Z7R9"/>
<dbReference type="SMART" id="SM00490">
    <property type="entry name" value="HELICc"/>
    <property type="match status" value="1"/>
</dbReference>
<evidence type="ECO:0000313" key="10">
    <source>
        <dbReference type="EMBL" id="KXI17685.1"/>
    </source>
</evidence>
<organism evidence="10 11">
    <name type="scientific">Gardnerella vaginalis</name>
    <dbReference type="NCBI Taxonomy" id="2702"/>
    <lineage>
        <taxon>Bacteria</taxon>
        <taxon>Bacillati</taxon>
        <taxon>Actinomycetota</taxon>
        <taxon>Actinomycetes</taxon>
        <taxon>Bifidobacteriales</taxon>
        <taxon>Bifidobacteriaceae</taxon>
        <taxon>Gardnerella</taxon>
    </lineage>
</organism>
<keyword evidence="7" id="KW-0234">DNA repair</keyword>
<dbReference type="PROSITE" id="PS51194">
    <property type="entry name" value="HELICASE_CTER"/>
    <property type="match status" value="1"/>
</dbReference>
<evidence type="ECO:0000256" key="6">
    <source>
        <dbReference type="ARBA" id="ARBA00023125"/>
    </source>
</evidence>
<dbReference type="Pfam" id="PF00271">
    <property type="entry name" value="Helicase_C"/>
    <property type="match status" value="1"/>
</dbReference>
<dbReference type="GO" id="GO:0006281">
    <property type="term" value="P:DNA repair"/>
    <property type="evidence" value="ECO:0007669"/>
    <property type="project" value="UniProtKB-KW"/>
</dbReference>
<dbReference type="InterPro" id="IPR011545">
    <property type="entry name" value="DEAD/DEAH_box_helicase_dom"/>
</dbReference>
<evidence type="ECO:0000256" key="1">
    <source>
        <dbReference type="ARBA" id="ARBA00022741"/>
    </source>
</evidence>
<dbReference type="Gene3D" id="3.40.50.300">
    <property type="entry name" value="P-loop containing nucleotide triphosphate hydrolases"/>
    <property type="match status" value="2"/>
</dbReference>
<gene>
    <name evidence="10" type="ORF">HMPREF3230_00638</name>
</gene>
<dbReference type="PROSITE" id="PS51192">
    <property type="entry name" value="HELICASE_ATP_BIND_1"/>
    <property type="match status" value="1"/>
</dbReference>
<keyword evidence="5" id="KW-0067">ATP-binding</keyword>
<evidence type="ECO:0000259" key="8">
    <source>
        <dbReference type="PROSITE" id="PS51192"/>
    </source>
</evidence>
<feature type="domain" description="Helicase ATP-binding" evidence="8">
    <location>
        <begin position="311"/>
        <end position="482"/>
    </location>
</feature>
<name>A0A135Z7R9_GARVA</name>
<dbReference type="SMART" id="SM00487">
    <property type="entry name" value="DEXDc"/>
    <property type="match status" value="1"/>
</dbReference>
<dbReference type="Proteomes" id="UP000070505">
    <property type="component" value="Unassembled WGS sequence"/>
</dbReference>
<dbReference type="InterPro" id="IPR012340">
    <property type="entry name" value="NA-bd_OB-fold"/>
</dbReference>
<evidence type="ECO:0000256" key="4">
    <source>
        <dbReference type="ARBA" id="ARBA00022806"/>
    </source>
</evidence>
<accession>A0A135Z7R9</accession>
<dbReference type="EMBL" id="LSRC01000022">
    <property type="protein sequence ID" value="KXI17685.1"/>
    <property type="molecule type" value="Genomic_DNA"/>
</dbReference>
<sequence length="790" mass="87553">MSVTLETSLASIVSNKRRISALKSLGVLNIKDALTYYPFRVCKPMKVMQLKDIRSGDSSVFVCVVDSVCVVPMNSRHGFRLEVNVCEPLQNVVNDFQDSSSVSCASLIYFSQKKPYIDWMLSKFHKGEKIVVCGVASEFNSRLQFTHPNIMNVCDEKNCNNNDNNDLNNSNSVEYCLKKLSSPMPMYHANSRISSEHIHDVILLAMDSIEENIPDIIPESMRKAHNLLHRKDAFFQIHNPQSIDDFKKALETLRYEEALVSQIAILSSRNSSYSAVAQKCACNDMRNSFINSLPFELTKGQNEVIGEILKDMCSNKPMRRLLQGEVGSGKTVVAMSAMLQAIGSCKQAVLVAPTHVLALQHADNLRNMIHKAGLPVKLIVVTGGMKLSERRKALASVASGEPAIIVATHAAFSSSFNPTNLALVVIDEQHRFGVEQRNSLMRSFGSESTVPPTVPHLLVMTATPIPRSAAMTWFGDLDASYLTQLPAERKPIRTIIVKESDSYTMAAMFKHIRSRIDCGERAYIVCPHIEDLEIDSEIDSKIGSKFSLEIGSEIDSKSKSISNLADDNKAFDNESFIEEDENIESKQVRKLHTVTNILKRLSSIEQFNNIRLIALTGRNSDEEKQEIMRKFISGVAPILVSTTVIEVGVDVKNATCMVIFDADRFGLAQLHQLRGRIGRSNLQSWAFLVSCAEDGSLASKRLQVVENSCDGAVIAQEDLRLRNVGDVLGDRQSGGKSSLKLLRVIQDASIIASARKDASELIANESELNEMQYLRGAVLDFTRIGSIISN</sequence>
<evidence type="ECO:0000259" key="9">
    <source>
        <dbReference type="PROSITE" id="PS51194"/>
    </source>
</evidence>
<dbReference type="InterPro" id="IPR047112">
    <property type="entry name" value="RecG/Mfd"/>
</dbReference>
<keyword evidence="6" id="KW-0238">DNA-binding</keyword>
<keyword evidence="3" id="KW-0378">Hydrolase</keyword>
<evidence type="ECO:0000256" key="2">
    <source>
        <dbReference type="ARBA" id="ARBA00022763"/>
    </source>
</evidence>
<proteinExistence type="predicted"/>
<dbReference type="InterPro" id="IPR014001">
    <property type="entry name" value="Helicase_ATP-bd"/>
</dbReference>
<dbReference type="Pfam" id="PF00270">
    <property type="entry name" value="DEAD"/>
    <property type="match status" value="1"/>
</dbReference>
<keyword evidence="4 10" id="KW-0347">Helicase</keyword>
<dbReference type="GO" id="GO:0003678">
    <property type="term" value="F:DNA helicase activity"/>
    <property type="evidence" value="ECO:0007669"/>
    <property type="project" value="TreeGrafter"/>
</dbReference>
<evidence type="ECO:0000256" key="7">
    <source>
        <dbReference type="ARBA" id="ARBA00023204"/>
    </source>
</evidence>
<dbReference type="GO" id="GO:0005524">
    <property type="term" value="F:ATP binding"/>
    <property type="evidence" value="ECO:0007669"/>
    <property type="project" value="UniProtKB-KW"/>
</dbReference>
<dbReference type="SUPFAM" id="SSF50249">
    <property type="entry name" value="Nucleic acid-binding proteins"/>
    <property type="match status" value="1"/>
</dbReference>
<dbReference type="InterPro" id="IPR027417">
    <property type="entry name" value="P-loop_NTPase"/>
</dbReference>
<protein>
    <submittedName>
        <fullName evidence="10">Putative ATP-dependent DNA helicase RecG</fullName>
    </submittedName>
</protein>
<keyword evidence="2" id="KW-0227">DNA damage</keyword>
<dbReference type="PANTHER" id="PTHR47964">
    <property type="entry name" value="ATP-DEPENDENT DNA HELICASE HOMOLOG RECG, CHLOROPLASTIC"/>
    <property type="match status" value="1"/>
</dbReference>
<comment type="caution">
    <text evidence="10">The sequence shown here is derived from an EMBL/GenBank/DDBJ whole genome shotgun (WGS) entry which is preliminary data.</text>
</comment>
<reference evidence="10 11" key="1">
    <citation type="submission" date="2016-02" db="EMBL/GenBank/DDBJ databases">
        <authorList>
            <person name="Wen L."/>
            <person name="He K."/>
            <person name="Yang H."/>
        </authorList>
    </citation>
    <scope>NUCLEOTIDE SEQUENCE [LARGE SCALE GENOMIC DNA]</scope>
    <source>
        <strain evidence="10 11">CMW7778B</strain>
    </source>
</reference>
<evidence type="ECO:0000256" key="3">
    <source>
        <dbReference type="ARBA" id="ARBA00022801"/>
    </source>
</evidence>
<evidence type="ECO:0000313" key="11">
    <source>
        <dbReference type="Proteomes" id="UP000070505"/>
    </source>
</evidence>
<dbReference type="PATRIC" id="fig|2702.101.peg.623"/>
<dbReference type="PANTHER" id="PTHR47964:SF1">
    <property type="entry name" value="ATP-DEPENDENT DNA HELICASE HOMOLOG RECG, CHLOROPLASTIC"/>
    <property type="match status" value="1"/>
</dbReference>
<keyword evidence="1" id="KW-0547">Nucleotide-binding</keyword>
<evidence type="ECO:0000256" key="5">
    <source>
        <dbReference type="ARBA" id="ARBA00022840"/>
    </source>
</evidence>
<dbReference type="RefSeq" id="WP_075523495.1">
    <property type="nucleotide sequence ID" value="NZ_KQ961858.1"/>
</dbReference>
<dbReference type="GO" id="GO:0016787">
    <property type="term" value="F:hydrolase activity"/>
    <property type="evidence" value="ECO:0007669"/>
    <property type="project" value="UniProtKB-KW"/>
</dbReference>
<feature type="domain" description="Helicase C-terminal" evidence="9">
    <location>
        <begin position="563"/>
        <end position="720"/>
    </location>
</feature>
<dbReference type="GO" id="GO:0003677">
    <property type="term" value="F:DNA binding"/>
    <property type="evidence" value="ECO:0007669"/>
    <property type="project" value="UniProtKB-KW"/>
</dbReference>